<dbReference type="Pfam" id="PF00004">
    <property type="entry name" value="AAA"/>
    <property type="match status" value="1"/>
</dbReference>
<protein>
    <recommendedName>
        <fullName evidence="1">ATPase AAA-type core domain-containing protein</fullName>
    </recommendedName>
</protein>
<evidence type="ECO:0000313" key="3">
    <source>
        <dbReference type="Proteomes" id="UP001159363"/>
    </source>
</evidence>
<name>A0ABQ9HQM1_9NEOP</name>
<dbReference type="InterPro" id="IPR003959">
    <property type="entry name" value="ATPase_AAA_core"/>
</dbReference>
<dbReference type="InterPro" id="IPR027417">
    <property type="entry name" value="P-loop_NTPase"/>
</dbReference>
<evidence type="ECO:0000259" key="1">
    <source>
        <dbReference type="Pfam" id="PF00004"/>
    </source>
</evidence>
<organism evidence="2 3">
    <name type="scientific">Dryococelus australis</name>
    <dbReference type="NCBI Taxonomy" id="614101"/>
    <lineage>
        <taxon>Eukaryota</taxon>
        <taxon>Metazoa</taxon>
        <taxon>Ecdysozoa</taxon>
        <taxon>Arthropoda</taxon>
        <taxon>Hexapoda</taxon>
        <taxon>Insecta</taxon>
        <taxon>Pterygota</taxon>
        <taxon>Neoptera</taxon>
        <taxon>Polyneoptera</taxon>
        <taxon>Phasmatodea</taxon>
        <taxon>Verophasmatodea</taxon>
        <taxon>Anareolatae</taxon>
        <taxon>Phasmatidae</taxon>
        <taxon>Eurycanthinae</taxon>
        <taxon>Dryococelus</taxon>
    </lineage>
</organism>
<comment type="caution">
    <text evidence="2">The sequence shown here is derived from an EMBL/GenBank/DDBJ whole genome shotgun (WGS) entry which is preliminary data.</text>
</comment>
<dbReference type="Gene3D" id="3.40.50.300">
    <property type="entry name" value="P-loop containing nucleotide triphosphate hydrolases"/>
    <property type="match status" value="1"/>
</dbReference>
<dbReference type="EMBL" id="JARBHB010000004">
    <property type="protein sequence ID" value="KAJ8886371.1"/>
    <property type="molecule type" value="Genomic_DNA"/>
</dbReference>
<gene>
    <name evidence="2" type="ORF">PR048_012582</name>
</gene>
<proteinExistence type="predicted"/>
<reference evidence="2 3" key="1">
    <citation type="submission" date="2023-02" db="EMBL/GenBank/DDBJ databases">
        <title>LHISI_Scaffold_Assembly.</title>
        <authorList>
            <person name="Stuart O.P."/>
            <person name="Cleave R."/>
            <person name="Magrath M.J.L."/>
            <person name="Mikheyev A.S."/>
        </authorList>
    </citation>
    <scope>NUCLEOTIDE SEQUENCE [LARGE SCALE GENOMIC DNA]</scope>
    <source>
        <strain evidence="2">Daus_M_001</strain>
        <tissue evidence="2">Leg muscle</tissue>
    </source>
</reference>
<sequence>MPIAMSLVLGLTVQISRVGRLIVLSQWNSYIRFIDCCSSLATVSTFYNVDVPVLRRMIADYERIMVTLDSNLETLSDIAQVDTAKTSKSTLSKAIASYVQRKYFLLNISDLQNPYVGETDTLIANLFKKVYEDKGTTYVLIFDEIDSILRDTNKGVSYNLIIIGIQNYKDDLSDAILRRVTYAESIDLHTMEEKFANVVKAELNKKVYFFVQIQVESSTSQTHVFEEYTMFIIFLRRELYRPVFSRRIV</sequence>
<dbReference type="Proteomes" id="UP001159363">
    <property type="component" value="Chromosome X"/>
</dbReference>
<evidence type="ECO:0000313" key="2">
    <source>
        <dbReference type="EMBL" id="KAJ8886371.1"/>
    </source>
</evidence>
<feature type="non-terminal residue" evidence="2">
    <location>
        <position position="249"/>
    </location>
</feature>
<accession>A0ABQ9HQM1</accession>
<feature type="domain" description="ATPase AAA-type core" evidence="1">
    <location>
        <begin position="86"/>
        <end position="152"/>
    </location>
</feature>
<keyword evidence="3" id="KW-1185">Reference proteome</keyword>
<dbReference type="SUPFAM" id="SSF52540">
    <property type="entry name" value="P-loop containing nucleoside triphosphate hydrolases"/>
    <property type="match status" value="1"/>
</dbReference>